<organism evidence="2 3">
    <name type="scientific">Nannocystis bainbridge</name>
    <dbReference type="NCBI Taxonomy" id="2995303"/>
    <lineage>
        <taxon>Bacteria</taxon>
        <taxon>Pseudomonadati</taxon>
        <taxon>Myxococcota</taxon>
        <taxon>Polyangia</taxon>
        <taxon>Nannocystales</taxon>
        <taxon>Nannocystaceae</taxon>
        <taxon>Nannocystis</taxon>
    </lineage>
</organism>
<evidence type="ECO:0000313" key="3">
    <source>
        <dbReference type="Proteomes" id="UP001221686"/>
    </source>
</evidence>
<dbReference type="RefSeq" id="WP_272084291.1">
    <property type="nucleotide sequence ID" value="NZ_JAQNDL010000001.1"/>
</dbReference>
<dbReference type="InterPro" id="IPR036779">
    <property type="entry name" value="LysM_dom_sf"/>
</dbReference>
<feature type="domain" description="Peptidoglycan binding-like" evidence="1">
    <location>
        <begin position="161"/>
        <end position="214"/>
    </location>
</feature>
<dbReference type="EMBL" id="JAQNDL010000001">
    <property type="protein sequence ID" value="MDC0715862.1"/>
    <property type="molecule type" value="Genomic_DNA"/>
</dbReference>
<sequence>MAKSHVVRAGECLQSIAALYGFFPDTLWRHPANAALAAARSHGSVLAPGEVLEIPARRDKEASAPTDTCTVFRRRAVPSIVRVRLDEDGARHSFVGLPFRVEMPGLPQIRGEVDAEGAVAAFIPCDAGSATVIIDPEGAHERRIELRLGALRPVDTPEGARARLRNLDYLPADAPEDEATPQARRALRAAVRGFQRDHGLEPTGELDAATRRALTVAHGY</sequence>
<reference evidence="2 3" key="1">
    <citation type="submission" date="2022-11" db="EMBL/GenBank/DDBJ databases">
        <title>Minimal conservation of predation-associated metabolite biosynthetic gene clusters underscores biosynthetic potential of Myxococcota including descriptions for ten novel species: Archangium lansinium sp. nov., Myxococcus landrumus sp. nov., Nannocystis bai.</title>
        <authorList>
            <person name="Ahearne A."/>
            <person name="Stevens C."/>
            <person name="Dowd S."/>
        </authorList>
    </citation>
    <scope>NUCLEOTIDE SEQUENCE [LARGE SCALE GENOMIC DNA]</scope>
    <source>
        <strain evidence="2 3">BB15-2</strain>
    </source>
</reference>
<gene>
    <name evidence="2" type="ORF">POL25_03090</name>
</gene>
<keyword evidence="3" id="KW-1185">Reference proteome</keyword>
<dbReference type="Gene3D" id="1.10.101.10">
    <property type="entry name" value="PGBD-like superfamily/PGBD"/>
    <property type="match status" value="1"/>
</dbReference>
<dbReference type="Pfam" id="PF01471">
    <property type="entry name" value="PG_binding_1"/>
    <property type="match status" value="1"/>
</dbReference>
<name>A0ABT5DTX2_9BACT</name>
<dbReference type="InterPro" id="IPR036365">
    <property type="entry name" value="PGBD-like_sf"/>
</dbReference>
<dbReference type="Gene3D" id="3.10.350.10">
    <property type="entry name" value="LysM domain"/>
    <property type="match status" value="1"/>
</dbReference>
<proteinExistence type="predicted"/>
<accession>A0ABT5DTX2</accession>
<dbReference type="InterPro" id="IPR036366">
    <property type="entry name" value="PGBDSf"/>
</dbReference>
<dbReference type="InterPro" id="IPR002477">
    <property type="entry name" value="Peptidoglycan-bd-like"/>
</dbReference>
<dbReference type="Proteomes" id="UP001221686">
    <property type="component" value="Unassembled WGS sequence"/>
</dbReference>
<evidence type="ECO:0000259" key="1">
    <source>
        <dbReference type="Pfam" id="PF01471"/>
    </source>
</evidence>
<comment type="caution">
    <text evidence="2">The sequence shown here is derived from an EMBL/GenBank/DDBJ whole genome shotgun (WGS) entry which is preliminary data.</text>
</comment>
<evidence type="ECO:0000313" key="2">
    <source>
        <dbReference type="EMBL" id="MDC0715862.1"/>
    </source>
</evidence>
<dbReference type="SUPFAM" id="SSF47090">
    <property type="entry name" value="PGBD-like"/>
    <property type="match status" value="1"/>
</dbReference>
<protein>
    <submittedName>
        <fullName evidence="2">Peptidoglycan-binding domain-containing protein</fullName>
    </submittedName>
</protein>